<feature type="signal peptide" evidence="7">
    <location>
        <begin position="1"/>
        <end position="26"/>
    </location>
</feature>
<sequence>MSTVLRRTVGLSLLGTLLLSGCTAPAENAEQPTPSTAGPTQPSSPNPSSSGSAIEPSATASSASPTQTDPEAELQQQAVALADSMSLSEQARSLVMAGVSADGASAAHIASLKKSGISNAFLRGRSQLSHSKISGSVRKLHEGLETNVPDGLPVWVATDQEGGFVRVLQGTGFTKLPTALEQGTWSKKKLRSNISTLGTELSEAGINVNLAPVADVVPQSLGTGNAPIGKFGRQYADNSADVASAILVVNQELRDAGVHPVVKHFPGLGRVSLNTDTHAQVTDTKIGAESTDLEPFKAAIEQDLAWIMISNAKYTQLDKDNDAPFSKKIITGLLREDLGYERLIISDDLCDAKQVSAVPVGQRAIKFVQAGGTMPLCVDENKSLTMASALAKQAAKDDKLAAQVREAATLILAEKLRENS</sequence>
<proteinExistence type="inferred from homology"/>
<gene>
    <name evidence="9" type="primary">yejJ</name>
    <name evidence="9" type="ORF">GCM10007173_33570</name>
</gene>
<feature type="compositionally biased region" description="Polar residues" evidence="6">
    <location>
        <begin position="30"/>
        <end position="41"/>
    </location>
</feature>
<evidence type="ECO:0000256" key="5">
    <source>
        <dbReference type="ARBA" id="ARBA00023295"/>
    </source>
</evidence>
<evidence type="ECO:0000313" key="10">
    <source>
        <dbReference type="Proteomes" id="UP000606115"/>
    </source>
</evidence>
<dbReference type="EMBL" id="BMKX01000011">
    <property type="protein sequence ID" value="GGJ71938.1"/>
    <property type="molecule type" value="Genomic_DNA"/>
</dbReference>
<keyword evidence="10" id="KW-1185">Reference proteome</keyword>
<protein>
    <recommendedName>
        <fullName evidence="3">beta-N-acetylhexosaminidase</fullName>
        <ecNumber evidence="3">3.2.1.52</ecNumber>
    </recommendedName>
</protein>
<evidence type="ECO:0000256" key="6">
    <source>
        <dbReference type="SAM" id="MobiDB-lite"/>
    </source>
</evidence>
<dbReference type="InterPro" id="IPR001764">
    <property type="entry name" value="Glyco_hydro_3_N"/>
</dbReference>
<dbReference type="PANTHER" id="PTHR30480:SF13">
    <property type="entry name" value="BETA-HEXOSAMINIDASE"/>
    <property type="match status" value="1"/>
</dbReference>
<reference evidence="10" key="1">
    <citation type="journal article" date="2019" name="Int. J. Syst. Evol. Microbiol.">
        <title>The Global Catalogue of Microorganisms (GCM) 10K type strain sequencing project: providing services to taxonomists for standard genome sequencing and annotation.</title>
        <authorList>
            <consortium name="The Broad Institute Genomics Platform"/>
            <consortium name="The Broad Institute Genome Sequencing Center for Infectious Disease"/>
            <person name="Wu L."/>
            <person name="Ma J."/>
        </authorList>
    </citation>
    <scope>NUCLEOTIDE SEQUENCE [LARGE SCALE GENOMIC DNA]</scope>
    <source>
        <strain evidence="10">CGMCC 1.3685</strain>
    </source>
</reference>
<dbReference type="Proteomes" id="UP000606115">
    <property type="component" value="Unassembled WGS sequence"/>
</dbReference>
<evidence type="ECO:0000256" key="4">
    <source>
        <dbReference type="ARBA" id="ARBA00022801"/>
    </source>
</evidence>
<comment type="caution">
    <text evidence="9">The sequence shown here is derived from an EMBL/GenBank/DDBJ whole genome shotgun (WGS) entry which is preliminary data.</text>
</comment>
<dbReference type="EC" id="3.2.1.52" evidence="3"/>
<keyword evidence="7" id="KW-0732">Signal</keyword>
<accession>A0ABQ2DTK9</accession>
<dbReference type="Gene3D" id="3.20.20.300">
    <property type="entry name" value="Glycoside hydrolase, family 3, N-terminal domain"/>
    <property type="match status" value="1"/>
</dbReference>
<evidence type="ECO:0000259" key="8">
    <source>
        <dbReference type="Pfam" id="PF00933"/>
    </source>
</evidence>
<organism evidence="9 10">
    <name type="scientific">Glutamicibacter ardleyensis</name>
    <dbReference type="NCBI Taxonomy" id="225894"/>
    <lineage>
        <taxon>Bacteria</taxon>
        <taxon>Bacillati</taxon>
        <taxon>Actinomycetota</taxon>
        <taxon>Actinomycetes</taxon>
        <taxon>Micrococcales</taxon>
        <taxon>Micrococcaceae</taxon>
        <taxon>Glutamicibacter</taxon>
    </lineage>
</organism>
<keyword evidence="4" id="KW-0378">Hydrolase</keyword>
<evidence type="ECO:0000256" key="2">
    <source>
        <dbReference type="ARBA" id="ARBA00005336"/>
    </source>
</evidence>
<keyword evidence="5" id="KW-0326">Glycosidase</keyword>
<evidence type="ECO:0000256" key="1">
    <source>
        <dbReference type="ARBA" id="ARBA00001231"/>
    </source>
</evidence>
<feature type="region of interest" description="Disordered" evidence="6">
    <location>
        <begin position="25"/>
        <end position="72"/>
    </location>
</feature>
<dbReference type="InterPro" id="IPR017853">
    <property type="entry name" value="GH"/>
</dbReference>
<evidence type="ECO:0000256" key="7">
    <source>
        <dbReference type="SAM" id="SignalP"/>
    </source>
</evidence>
<dbReference type="PROSITE" id="PS51257">
    <property type="entry name" value="PROKAR_LIPOPROTEIN"/>
    <property type="match status" value="1"/>
</dbReference>
<feature type="domain" description="Glycoside hydrolase family 3 N-terminal" evidence="8">
    <location>
        <begin position="104"/>
        <end position="409"/>
    </location>
</feature>
<feature type="chain" id="PRO_5047439928" description="beta-N-acetylhexosaminidase" evidence="7">
    <location>
        <begin position="27"/>
        <end position="420"/>
    </location>
</feature>
<dbReference type="InterPro" id="IPR050226">
    <property type="entry name" value="NagZ_Beta-hexosaminidase"/>
</dbReference>
<dbReference type="GeneID" id="303305690"/>
<dbReference type="PANTHER" id="PTHR30480">
    <property type="entry name" value="BETA-HEXOSAMINIDASE-RELATED"/>
    <property type="match status" value="1"/>
</dbReference>
<dbReference type="SUPFAM" id="SSF51445">
    <property type="entry name" value="(Trans)glycosidases"/>
    <property type="match status" value="1"/>
</dbReference>
<dbReference type="InterPro" id="IPR036962">
    <property type="entry name" value="Glyco_hydro_3_N_sf"/>
</dbReference>
<dbReference type="Pfam" id="PF00933">
    <property type="entry name" value="Glyco_hydro_3"/>
    <property type="match status" value="1"/>
</dbReference>
<dbReference type="RefSeq" id="WP_188687244.1">
    <property type="nucleotide sequence ID" value="NZ_BMKX01000011.1"/>
</dbReference>
<feature type="compositionally biased region" description="Low complexity" evidence="6">
    <location>
        <begin position="46"/>
        <end position="72"/>
    </location>
</feature>
<name>A0ABQ2DTK9_9MICC</name>
<evidence type="ECO:0000313" key="9">
    <source>
        <dbReference type="EMBL" id="GGJ71938.1"/>
    </source>
</evidence>
<evidence type="ECO:0000256" key="3">
    <source>
        <dbReference type="ARBA" id="ARBA00012663"/>
    </source>
</evidence>
<comment type="catalytic activity">
    <reaction evidence="1">
        <text>Hydrolysis of terminal non-reducing N-acetyl-D-hexosamine residues in N-acetyl-beta-D-hexosaminides.</text>
        <dbReference type="EC" id="3.2.1.52"/>
    </reaction>
</comment>
<comment type="similarity">
    <text evidence="2">Belongs to the glycosyl hydrolase 3 family.</text>
</comment>